<reference evidence="1 2" key="1">
    <citation type="submission" date="2023-06" db="EMBL/GenBank/DDBJ databases">
        <title>Roseiconus lacunae JC819 isolated from Gulf of Mannar region, Tamil Nadu.</title>
        <authorList>
            <person name="Pk S."/>
            <person name="Ch S."/>
            <person name="Ch V.R."/>
        </authorList>
    </citation>
    <scope>NUCLEOTIDE SEQUENCE [LARGE SCALE GENOMIC DNA]</scope>
    <source>
        <strain evidence="1 2">JC819</strain>
    </source>
</reference>
<feature type="non-terminal residue" evidence="1">
    <location>
        <position position="1"/>
    </location>
</feature>
<dbReference type="EMBL" id="JASZZN010000032">
    <property type="protein sequence ID" value="MDM4019126.1"/>
    <property type="molecule type" value="Genomic_DNA"/>
</dbReference>
<gene>
    <name evidence="1" type="ORF">QTN89_26970</name>
</gene>
<sequence length="249" mass="28448">SLAFREIFGYSVEQASPSRGEYHCLGVTNFPSGSWSDRIFWRDSLRAGGKVHYRAGFERADGATPVQHIKDGNEWRSPEIDPFGLPFAAEGDFLGRKSQFESKLPNLLNMDFVKSERLGEGGVRGTWILAKSYRVIDFDPKQGHLPVRVRIYFWDPVKEVKGPLFIENTLTWKSLGKHDGSDRERWVPISFNGKYALPPPGEHKTELQLNFQWVRDGQTRECDLTKLANTPPVSFRRYFDGFFPESSGD</sequence>
<evidence type="ECO:0000313" key="2">
    <source>
        <dbReference type="Proteomes" id="UP001239462"/>
    </source>
</evidence>
<proteinExistence type="predicted"/>
<keyword evidence="2" id="KW-1185">Reference proteome</keyword>
<dbReference type="RefSeq" id="WP_289167183.1">
    <property type="nucleotide sequence ID" value="NZ_JASZZN010000032.1"/>
</dbReference>
<organism evidence="1 2">
    <name type="scientific">Roseiconus lacunae</name>
    <dbReference type="NCBI Taxonomy" id="2605694"/>
    <lineage>
        <taxon>Bacteria</taxon>
        <taxon>Pseudomonadati</taxon>
        <taxon>Planctomycetota</taxon>
        <taxon>Planctomycetia</taxon>
        <taxon>Pirellulales</taxon>
        <taxon>Pirellulaceae</taxon>
        <taxon>Roseiconus</taxon>
    </lineage>
</organism>
<name>A0ABT7PSL9_9BACT</name>
<evidence type="ECO:0000313" key="1">
    <source>
        <dbReference type="EMBL" id="MDM4019126.1"/>
    </source>
</evidence>
<comment type="caution">
    <text evidence="1">The sequence shown here is derived from an EMBL/GenBank/DDBJ whole genome shotgun (WGS) entry which is preliminary data.</text>
</comment>
<dbReference type="Proteomes" id="UP001239462">
    <property type="component" value="Unassembled WGS sequence"/>
</dbReference>
<protein>
    <submittedName>
        <fullName evidence="1">Uncharacterized protein</fullName>
    </submittedName>
</protein>
<accession>A0ABT7PSL9</accession>